<protein>
    <submittedName>
        <fullName evidence="2">Uncharacterized protein</fullName>
    </submittedName>
</protein>
<feature type="transmembrane region" description="Helical" evidence="1">
    <location>
        <begin position="763"/>
        <end position="782"/>
    </location>
</feature>
<proteinExistence type="predicted"/>
<reference evidence="2 3" key="1">
    <citation type="journal article" date="2012" name="J. Bacteriol.">
        <title>Complete genome sequence of strain 1860, a crenarchaeon of the genus pyrobaculum able to grow with various electron acceptors.</title>
        <authorList>
            <person name="Mardanov A.V."/>
            <person name="Gumerov V.M."/>
            <person name="Slobodkina G.B."/>
            <person name="Beletsky A.V."/>
            <person name="Bonch-Osmolovskaya E.A."/>
            <person name="Ravin N.V."/>
            <person name="Skryabin K.G."/>
        </authorList>
    </citation>
    <scope>NUCLEOTIDE SEQUENCE [LARGE SCALE GENOMIC DNA]</scope>
    <source>
        <strain evidence="2 3">1860</strain>
    </source>
</reference>
<name>G7VFL8_9CREN</name>
<dbReference type="Proteomes" id="UP000005867">
    <property type="component" value="Chromosome"/>
</dbReference>
<dbReference type="eggNOG" id="arCOG10888">
    <property type="taxonomic scope" value="Archaea"/>
</dbReference>
<dbReference type="KEGG" id="pyr:P186_2848"/>
<keyword evidence="1" id="KW-0472">Membrane</keyword>
<dbReference type="STRING" id="1104324.P186_2848"/>
<keyword evidence="1" id="KW-1133">Transmembrane helix</keyword>
<dbReference type="eggNOG" id="arCOG03265">
    <property type="taxonomic scope" value="Archaea"/>
</dbReference>
<accession>G7VFL8</accession>
<evidence type="ECO:0000256" key="1">
    <source>
        <dbReference type="SAM" id="Phobius"/>
    </source>
</evidence>
<evidence type="ECO:0000313" key="3">
    <source>
        <dbReference type="Proteomes" id="UP000005867"/>
    </source>
</evidence>
<dbReference type="AlphaFoldDB" id="G7VFL8"/>
<gene>
    <name evidence="2" type="ORF">P186_2848</name>
</gene>
<sequence>MGICHGDEYLYIVGYDEAPGDAEWRIEMRDKKSGRLVKMWIYNPSKGEDKLSDCVVIGDRLYVVGSDVTPGNAEWAILIFDLNLTLLRLERSNPSRGWDRAERVTTDGKHLYIAGEEDGVWWRVEKRTLNLSLVKTYTSRRAEGSMTGIGINPVTGRIWAVGFVITDKGLVGRIEILTSDLNLSNWFGVLEYIPEGVVFDSEGNSYVYGAFAILKFSSKSELLAYRPDEPAFASVVVGKRLYSLDFDVLNMRELNYLLPLGKNVTIFANVSNISPMWKAVFDGYSIYLAGTINRTNDHRWLIASVSVPVVVNIIEIDGFGRLRDWGIEVVNSTGGVVARGRGNVTVELLSGRTYVAKVEGLGTQITKSFVASDGLRVSLAIPTALITARAVDGFGRVRDWAVTVVGVAEGRGAVGPVEVLGNKSYTVVVSAFGRVFNKTVYVTPGSVLNATVAVPTAYISARVVDGFKRQREWPVEIVEVGAGVGVVGPVEVLADQYVVKSTAFGAVFNKTVSVVGGQNATVVVEIPTGLITARVVDGFGAQRDWPIAVVGIAEGRGSVGPVEVLGGRRYVVTAVAFGKNFTEYVDVAAGANKSVVVKVPTGRIAVNVVDGFGRIREWPVEIVGLTAGKGTVGPVEVISGSYTVKARAFNREFSETINVQAGQEIVGVVKVPTAVINVTVLDDERKPLDKYVELVFVNGETYTKPPINLELLADKYQVRVRALGKEVVQEVVLGSGEAKNVEIVVPGTAGVDIGGTRLTYTTLGAIAAGIATSVVAVGIYAMKRRKKT</sequence>
<dbReference type="EMBL" id="CP003098">
    <property type="protein sequence ID" value="AET34224.1"/>
    <property type="molecule type" value="Genomic_DNA"/>
</dbReference>
<dbReference type="BioCyc" id="PSP1104324:GJSN-2786-MONOMER"/>
<keyword evidence="3" id="KW-1185">Reference proteome</keyword>
<keyword evidence="1" id="KW-0812">Transmembrane</keyword>
<evidence type="ECO:0000313" key="2">
    <source>
        <dbReference type="EMBL" id="AET34224.1"/>
    </source>
</evidence>
<organism evidence="2 3">
    <name type="scientific">Pyrobaculum ferrireducens</name>
    <dbReference type="NCBI Taxonomy" id="1104324"/>
    <lineage>
        <taxon>Archaea</taxon>
        <taxon>Thermoproteota</taxon>
        <taxon>Thermoprotei</taxon>
        <taxon>Thermoproteales</taxon>
        <taxon>Thermoproteaceae</taxon>
        <taxon>Pyrobaculum</taxon>
    </lineage>
</organism>
<dbReference type="SUPFAM" id="SSF75011">
    <property type="entry name" value="3-carboxy-cis,cis-mucoante lactonizing enzyme"/>
    <property type="match status" value="1"/>
</dbReference>
<dbReference type="HOGENOM" id="CLU_337611_0_0_2"/>